<name>A0A1N6Q6P9_9FIRM</name>
<evidence type="ECO:0000313" key="15">
    <source>
        <dbReference type="Proteomes" id="UP000185669"/>
    </source>
</evidence>
<comment type="pathway">
    <text evidence="3 13">Amino-acid biosynthesis; L-valine biosynthesis; L-valine from pyruvate: step 4/4.</text>
</comment>
<proteinExistence type="inferred from homology"/>
<dbReference type="InterPro" id="IPR036038">
    <property type="entry name" value="Aminotransferase-like"/>
</dbReference>
<dbReference type="RefSeq" id="WP_076543628.1">
    <property type="nucleotide sequence ID" value="NZ_FTNC01000001.1"/>
</dbReference>
<evidence type="ECO:0000256" key="9">
    <source>
        <dbReference type="ARBA" id="ARBA00022898"/>
    </source>
</evidence>
<dbReference type="InterPro" id="IPR043131">
    <property type="entry name" value="BCAT-like_N"/>
</dbReference>
<dbReference type="AlphaFoldDB" id="A0A1N6Q6P9"/>
<dbReference type="PANTHER" id="PTHR42743:SF11">
    <property type="entry name" value="AMINODEOXYCHORISMATE LYASE"/>
    <property type="match status" value="1"/>
</dbReference>
<dbReference type="GO" id="GO:0009098">
    <property type="term" value="P:L-leucine biosynthetic process"/>
    <property type="evidence" value="ECO:0007669"/>
    <property type="project" value="UniProtKB-UniPathway"/>
</dbReference>
<evidence type="ECO:0000256" key="12">
    <source>
        <dbReference type="ARBA" id="ARBA00049229"/>
    </source>
</evidence>
<dbReference type="Proteomes" id="UP000185669">
    <property type="component" value="Unassembled WGS sequence"/>
</dbReference>
<reference evidence="15" key="1">
    <citation type="submission" date="2017-01" db="EMBL/GenBank/DDBJ databases">
        <authorList>
            <person name="Varghese N."/>
            <person name="Submissions S."/>
        </authorList>
    </citation>
    <scope>NUCLEOTIDE SEQUENCE [LARGE SCALE GENOMIC DNA]</scope>
    <source>
        <strain evidence="15">ATCC 700103</strain>
    </source>
</reference>
<sequence length="293" mass="32718">MSRNIYLNGEIVPEDQAKVSVFDHGYLYGDGIFEGIRAYSGRVFMMDEHIERLYESAKTIMLDIPLSKEEMEAAILETIRANELRDAYIRVVVSRGKGDLGLDPRKCPKPTVVIIASAIQLYPEELYETGLKLVTVPTRRNGPEMVNPRIKSLNYLNNIMARIEANMQDAPEAIILNSDGYVAECTGDNIFIIDGETLYTPPKYAGILKGTKREVVLEIAEEMGLEVREELFTRHDIFTADECFLSGTAAEVIPVVEVDSRKVGNGEVGAKTTKLIAKFREIANSTGKEIYTD</sequence>
<dbReference type="CDD" id="cd01558">
    <property type="entry name" value="D-AAT_like"/>
    <property type="match status" value="1"/>
</dbReference>
<dbReference type="UniPathway" id="UPA00048">
    <property type="reaction ID" value="UER00073"/>
</dbReference>
<evidence type="ECO:0000256" key="11">
    <source>
        <dbReference type="ARBA" id="ARBA00048798"/>
    </source>
</evidence>
<keyword evidence="13" id="KW-0100">Branched-chain amino acid biosynthesis</keyword>
<dbReference type="GO" id="GO:0009097">
    <property type="term" value="P:isoleucine biosynthetic process"/>
    <property type="evidence" value="ECO:0007669"/>
    <property type="project" value="UniProtKB-UniPathway"/>
</dbReference>
<evidence type="ECO:0000256" key="5">
    <source>
        <dbReference type="ARBA" id="ARBA00009320"/>
    </source>
</evidence>
<evidence type="ECO:0000256" key="4">
    <source>
        <dbReference type="ARBA" id="ARBA00005072"/>
    </source>
</evidence>
<comment type="function">
    <text evidence="13">Acts on leucine, isoleucine and valine.</text>
</comment>
<comment type="cofactor">
    <cofactor evidence="1 13">
        <name>pyridoxal 5'-phosphate</name>
        <dbReference type="ChEBI" id="CHEBI:597326"/>
    </cofactor>
</comment>
<dbReference type="OrthoDB" id="9805628at2"/>
<dbReference type="InterPro" id="IPR043132">
    <property type="entry name" value="BCAT-like_C"/>
</dbReference>
<evidence type="ECO:0000256" key="3">
    <source>
        <dbReference type="ARBA" id="ARBA00004931"/>
    </source>
</evidence>
<dbReference type="GO" id="GO:0052656">
    <property type="term" value="F:L-isoleucine-2-oxoglutarate transaminase activity"/>
    <property type="evidence" value="ECO:0007669"/>
    <property type="project" value="RHEA"/>
</dbReference>
<dbReference type="SUPFAM" id="SSF56752">
    <property type="entry name" value="D-aminoacid aminotransferase-like PLP-dependent enzymes"/>
    <property type="match status" value="1"/>
</dbReference>
<keyword evidence="7 13" id="KW-0028">Amino-acid biosynthesis</keyword>
<dbReference type="GO" id="GO:0005829">
    <property type="term" value="C:cytosol"/>
    <property type="evidence" value="ECO:0007669"/>
    <property type="project" value="TreeGrafter"/>
</dbReference>
<evidence type="ECO:0000256" key="6">
    <source>
        <dbReference type="ARBA" id="ARBA00022576"/>
    </source>
</evidence>
<organism evidence="14 15">
    <name type="scientific">Halanaerobium kushneri</name>
    <dbReference type="NCBI Taxonomy" id="56779"/>
    <lineage>
        <taxon>Bacteria</taxon>
        <taxon>Bacillati</taxon>
        <taxon>Bacillota</taxon>
        <taxon>Clostridia</taxon>
        <taxon>Halanaerobiales</taxon>
        <taxon>Halanaerobiaceae</taxon>
        <taxon>Halanaerobium</taxon>
    </lineage>
</organism>
<evidence type="ECO:0000256" key="1">
    <source>
        <dbReference type="ARBA" id="ARBA00001933"/>
    </source>
</evidence>
<evidence type="ECO:0000256" key="10">
    <source>
        <dbReference type="ARBA" id="ARBA00048212"/>
    </source>
</evidence>
<keyword evidence="8 13" id="KW-0808">Transferase</keyword>
<evidence type="ECO:0000256" key="8">
    <source>
        <dbReference type="ARBA" id="ARBA00022679"/>
    </source>
</evidence>
<dbReference type="GO" id="GO:0052655">
    <property type="term" value="F:L-valine-2-oxoglutarate transaminase activity"/>
    <property type="evidence" value="ECO:0007669"/>
    <property type="project" value="RHEA"/>
</dbReference>
<keyword evidence="9 13" id="KW-0663">Pyridoxal phosphate</keyword>
<dbReference type="InterPro" id="IPR001544">
    <property type="entry name" value="Aminotrans_IV"/>
</dbReference>
<evidence type="ECO:0000256" key="13">
    <source>
        <dbReference type="RuleBase" id="RU364094"/>
    </source>
</evidence>
<dbReference type="FunFam" id="3.30.470.10:FF:000006">
    <property type="entry name" value="Branched-chain-amino-acid aminotransferase"/>
    <property type="match status" value="1"/>
</dbReference>
<dbReference type="GO" id="GO:0009099">
    <property type="term" value="P:L-valine biosynthetic process"/>
    <property type="evidence" value="ECO:0007669"/>
    <property type="project" value="UniProtKB-UniPathway"/>
</dbReference>
<dbReference type="NCBIfam" id="NF006185">
    <property type="entry name" value="PRK08320.1"/>
    <property type="match status" value="1"/>
</dbReference>
<dbReference type="Gene3D" id="3.20.10.10">
    <property type="entry name" value="D-amino Acid Aminotransferase, subunit A, domain 2"/>
    <property type="match status" value="1"/>
</dbReference>
<dbReference type="Pfam" id="PF01063">
    <property type="entry name" value="Aminotran_4"/>
    <property type="match status" value="1"/>
</dbReference>
<dbReference type="UniPathway" id="UPA00047">
    <property type="reaction ID" value="UER00058"/>
</dbReference>
<dbReference type="NCBIfam" id="TIGR01122">
    <property type="entry name" value="ilvE_I"/>
    <property type="match status" value="1"/>
</dbReference>
<comment type="pathway">
    <text evidence="4 13">Amino-acid biosynthesis; L-leucine biosynthesis; L-leucine from 3-methyl-2-oxobutanoate: step 4/4.</text>
</comment>
<gene>
    <name evidence="13" type="primary">ilvE</name>
    <name evidence="14" type="ORF">SAMN05421834_101344</name>
</gene>
<dbReference type="EMBL" id="FTNC01000001">
    <property type="protein sequence ID" value="SIQ12251.1"/>
    <property type="molecule type" value="Genomic_DNA"/>
</dbReference>
<evidence type="ECO:0000256" key="2">
    <source>
        <dbReference type="ARBA" id="ARBA00004824"/>
    </source>
</evidence>
<dbReference type="InterPro" id="IPR050571">
    <property type="entry name" value="Class-IV_PLP-Dep_Aminotrnsfr"/>
</dbReference>
<accession>A0A1N6Q6P9</accession>
<evidence type="ECO:0000313" key="14">
    <source>
        <dbReference type="EMBL" id="SIQ12251.1"/>
    </source>
</evidence>
<dbReference type="Gene3D" id="3.30.470.10">
    <property type="match status" value="1"/>
</dbReference>
<dbReference type="EC" id="2.6.1.42" evidence="13"/>
<comment type="catalytic activity">
    <reaction evidence="11 13">
        <text>L-isoleucine + 2-oxoglutarate = (S)-3-methyl-2-oxopentanoate + L-glutamate</text>
        <dbReference type="Rhea" id="RHEA:24801"/>
        <dbReference type="ChEBI" id="CHEBI:16810"/>
        <dbReference type="ChEBI" id="CHEBI:29985"/>
        <dbReference type="ChEBI" id="CHEBI:35146"/>
        <dbReference type="ChEBI" id="CHEBI:58045"/>
        <dbReference type="EC" id="2.6.1.42"/>
    </reaction>
</comment>
<comment type="catalytic activity">
    <reaction evidence="12 13">
        <text>L-leucine + 2-oxoglutarate = 4-methyl-2-oxopentanoate + L-glutamate</text>
        <dbReference type="Rhea" id="RHEA:18321"/>
        <dbReference type="ChEBI" id="CHEBI:16810"/>
        <dbReference type="ChEBI" id="CHEBI:17865"/>
        <dbReference type="ChEBI" id="CHEBI:29985"/>
        <dbReference type="ChEBI" id="CHEBI:57427"/>
        <dbReference type="EC" id="2.6.1.42"/>
    </reaction>
</comment>
<dbReference type="InterPro" id="IPR005785">
    <property type="entry name" value="B_amino_transI"/>
</dbReference>
<keyword evidence="6 13" id="KW-0032">Aminotransferase</keyword>
<dbReference type="FunFam" id="3.20.10.10:FF:000002">
    <property type="entry name" value="D-alanine aminotransferase"/>
    <property type="match status" value="1"/>
</dbReference>
<dbReference type="GO" id="GO:0052654">
    <property type="term" value="F:L-leucine-2-oxoglutarate transaminase activity"/>
    <property type="evidence" value="ECO:0007669"/>
    <property type="project" value="RHEA"/>
</dbReference>
<evidence type="ECO:0000256" key="7">
    <source>
        <dbReference type="ARBA" id="ARBA00022605"/>
    </source>
</evidence>
<dbReference type="UniPathway" id="UPA00049">
    <property type="reaction ID" value="UER00062"/>
</dbReference>
<dbReference type="STRING" id="56779.SAMN05421834_101344"/>
<protein>
    <recommendedName>
        <fullName evidence="13">Branched-chain-amino-acid aminotransferase</fullName>
        <shortName evidence="13">BCAT</shortName>
        <ecNumber evidence="13">2.6.1.42</ecNumber>
    </recommendedName>
</protein>
<keyword evidence="15" id="KW-1185">Reference proteome</keyword>
<dbReference type="PANTHER" id="PTHR42743">
    <property type="entry name" value="AMINO-ACID AMINOTRANSFERASE"/>
    <property type="match status" value="1"/>
</dbReference>
<comment type="pathway">
    <text evidence="2 13">Amino-acid biosynthesis; L-isoleucine biosynthesis; L-isoleucine from 2-oxobutanoate: step 4/4.</text>
</comment>
<comment type="catalytic activity">
    <reaction evidence="10 13">
        <text>L-valine + 2-oxoglutarate = 3-methyl-2-oxobutanoate + L-glutamate</text>
        <dbReference type="Rhea" id="RHEA:24813"/>
        <dbReference type="ChEBI" id="CHEBI:11851"/>
        <dbReference type="ChEBI" id="CHEBI:16810"/>
        <dbReference type="ChEBI" id="CHEBI:29985"/>
        <dbReference type="ChEBI" id="CHEBI:57762"/>
        <dbReference type="EC" id="2.6.1.42"/>
    </reaction>
</comment>
<comment type="similarity">
    <text evidence="5 13">Belongs to the class-IV pyridoxal-phosphate-dependent aminotransferase family.</text>
</comment>